<evidence type="ECO:0008006" key="3">
    <source>
        <dbReference type="Google" id="ProtNLM"/>
    </source>
</evidence>
<feature type="non-terminal residue" evidence="2">
    <location>
        <position position="1"/>
    </location>
</feature>
<evidence type="ECO:0000256" key="1">
    <source>
        <dbReference type="SAM" id="MobiDB-lite"/>
    </source>
</evidence>
<feature type="non-terminal residue" evidence="2">
    <location>
        <position position="251"/>
    </location>
</feature>
<reference evidence="2" key="1">
    <citation type="journal article" date="2014" name="Front. Microbiol.">
        <title>High frequency of phylogenetically diverse reductive dehalogenase-homologous genes in deep subseafloor sedimentary metagenomes.</title>
        <authorList>
            <person name="Kawai M."/>
            <person name="Futagami T."/>
            <person name="Toyoda A."/>
            <person name="Takaki Y."/>
            <person name="Nishi S."/>
            <person name="Hori S."/>
            <person name="Arai W."/>
            <person name="Tsubouchi T."/>
            <person name="Morono Y."/>
            <person name="Uchiyama I."/>
            <person name="Ito T."/>
            <person name="Fujiyama A."/>
            <person name="Inagaki F."/>
            <person name="Takami H."/>
        </authorList>
    </citation>
    <scope>NUCLEOTIDE SEQUENCE</scope>
    <source>
        <strain evidence="2">Expedition CK06-06</strain>
    </source>
</reference>
<organism evidence="2">
    <name type="scientific">marine sediment metagenome</name>
    <dbReference type="NCBI Taxonomy" id="412755"/>
    <lineage>
        <taxon>unclassified sequences</taxon>
        <taxon>metagenomes</taxon>
        <taxon>ecological metagenomes</taxon>
    </lineage>
</organism>
<sequence>DDLDYSTFYSWQVVARNMTGTTSGDVWTFSTAMIPPDPPSTPSPAHGATDVAVATNLDWADSANALTYDIYVWASPNSKPGSPTATDLSTSEYDPPAGLAYSAEINWQVMAKNDDYSTPGPIWDFTTQPPFPAAPFVSIPADEATDVAVSTNLDWNNCANATKYLLYVWRSPQAKPDTPSATVTTSFYDWPATFEYDTSYSWQVVSRNFTGDSDGPLWTFTTQIAPPAEPSLPSPEDATSEVPINAALDWA</sequence>
<feature type="region of interest" description="Disordered" evidence="1">
    <location>
        <begin position="227"/>
        <end position="251"/>
    </location>
</feature>
<comment type="caution">
    <text evidence="2">The sequence shown here is derived from an EMBL/GenBank/DDBJ whole genome shotgun (WGS) entry which is preliminary data.</text>
</comment>
<accession>X0XNN2</accession>
<gene>
    <name evidence="2" type="ORF">S01H1_63770</name>
</gene>
<proteinExistence type="predicted"/>
<dbReference type="EMBL" id="BARS01041992">
    <property type="protein sequence ID" value="GAG38258.1"/>
    <property type="molecule type" value="Genomic_DNA"/>
</dbReference>
<protein>
    <recommendedName>
        <fullName evidence="3">Fibronectin type-III domain-containing protein</fullName>
    </recommendedName>
</protein>
<name>X0XNN2_9ZZZZ</name>
<dbReference type="AlphaFoldDB" id="X0XNN2"/>
<evidence type="ECO:0000313" key="2">
    <source>
        <dbReference type="EMBL" id="GAG38258.1"/>
    </source>
</evidence>